<dbReference type="InterPro" id="IPR004839">
    <property type="entry name" value="Aminotransferase_I/II_large"/>
</dbReference>
<dbReference type="GO" id="GO:0016212">
    <property type="term" value="F:kynurenine-oxoglutarate transaminase activity"/>
    <property type="evidence" value="ECO:0007669"/>
    <property type="project" value="TreeGrafter"/>
</dbReference>
<evidence type="ECO:0000256" key="1">
    <source>
        <dbReference type="ARBA" id="ARBA00001933"/>
    </source>
</evidence>
<protein>
    <submittedName>
        <fullName evidence="6">Kynurenine/alpha-aminoadipate aminotransferase mitochondrial</fullName>
    </submittedName>
</protein>
<evidence type="ECO:0000256" key="4">
    <source>
        <dbReference type="ARBA" id="ARBA00022898"/>
    </source>
</evidence>
<dbReference type="EMBL" id="BT076887">
    <property type="protein sequence ID" value="ACO11311.1"/>
    <property type="molecule type" value="mRNA"/>
</dbReference>
<dbReference type="GO" id="GO:1901605">
    <property type="term" value="P:alpha-amino acid metabolic process"/>
    <property type="evidence" value="ECO:0007669"/>
    <property type="project" value="TreeGrafter"/>
</dbReference>
<dbReference type="FunFam" id="3.90.1150.10:FF:000166">
    <property type="entry name" value="Kynurenine/alpha-aminoadipate aminotransferase, mitochondrial"/>
    <property type="match status" value="1"/>
</dbReference>
<evidence type="ECO:0000313" key="6">
    <source>
        <dbReference type="EMBL" id="ACO11311.1"/>
    </source>
</evidence>
<dbReference type="InterPro" id="IPR015421">
    <property type="entry name" value="PyrdxlP-dep_Trfase_major"/>
</dbReference>
<keyword evidence="2 6" id="KW-0032">Aminotransferase</keyword>
<proteinExistence type="evidence at transcript level"/>
<dbReference type="InterPro" id="IPR050859">
    <property type="entry name" value="Class-I_PLP-dep_aminotransf"/>
</dbReference>
<dbReference type="AlphaFoldDB" id="C1BQK8"/>
<organism evidence="6">
    <name type="scientific">Caligus rogercresseyi</name>
    <name type="common">Sea louse</name>
    <dbReference type="NCBI Taxonomy" id="217165"/>
    <lineage>
        <taxon>Eukaryota</taxon>
        <taxon>Metazoa</taxon>
        <taxon>Ecdysozoa</taxon>
        <taxon>Arthropoda</taxon>
        <taxon>Crustacea</taxon>
        <taxon>Multicrustacea</taxon>
        <taxon>Hexanauplia</taxon>
        <taxon>Copepoda</taxon>
        <taxon>Siphonostomatoida</taxon>
        <taxon>Caligidae</taxon>
        <taxon>Caligus</taxon>
    </lineage>
</organism>
<accession>C1BQK8</accession>
<dbReference type="GO" id="GO:0030170">
    <property type="term" value="F:pyridoxal phosphate binding"/>
    <property type="evidence" value="ECO:0007669"/>
    <property type="project" value="InterPro"/>
</dbReference>
<evidence type="ECO:0000256" key="2">
    <source>
        <dbReference type="ARBA" id="ARBA00022576"/>
    </source>
</evidence>
<dbReference type="PANTHER" id="PTHR42790">
    <property type="entry name" value="AMINOTRANSFERASE"/>
    <property type="match status" value="1"/>
</dbReference>
<dbReference type="SUPFAM" id="SSF53383">
    <property type="entry name" value="PLP-dependent transferases"/>
    <property type="match status" value="1"/>
</dbReference>
<feature type="domain" description="Aminotransferase class I/classII large" evidence="5">
    <location>
        <begin position="70"/>
        <end position="404"/>
    </location>
</feature>
<evidence type="ECO:0000256" key="3">
    <source>
        <dbReference type="ARBA" id="ARBA00022679"/>
    </source>
</evidence>
<dbReference type="CDD" id="cd00609">
    <property type="entry name" value="AAT_like"/>
    <property type="match status" value="1"/>
</dbReference>
<keyword evidence="3 6" id="KW-0808">Transferase</keyword>
<comment type="cofactor">
    <cofactor evidence="1">
        <name>pyridoxal 5'-phosphate</name>
        <dbReference type="ChEBI" id="CHEBI:597326"/>
    </cofactor>
</comment>
<dbReference type="PANTHER" id="PTHR42790:SF19">
    <property type="entry name" value="KYNURENINE_ALPHA-AMINOADIPATE AMINOTRANSFERASE, MITOCHONDRIAL"/>
    <property type="match status" value="1"/>
</dbReference>
<evidence type="ECO:0000259" key="5">
    <source>
        <dbReference type="Pfam" id="PF00155"/>
    </source>
</evidence>
<dbReference type="Pfam" id="PF00155">
    <property type="entry name" value="Aminotran_1_2"/>
    <property type="match status" value="1"/>
</dbReference>
<name>C1BQK8_CALRO</name>
<keyword evidence="4" id="KW-0663">Pyridoxal phosphate</keyword>
<sequence length="418" mass="46732">MTNYSRFIGSISANRKPSLIRELTKKLASAPKEMIPLSAGMPNAQLFPFLEAEVKLKDPSNAAPLKIEGIKMNKALQYLPTQGHPELVQTIKDLQLSVHRPPLWEDTDLVITSGSQDGLCKAFEMILSDNSQGVGLIMEEYVYSGTLAITNPYSPKYTIIASDGEGMIPEELERSLKGNLSTQVLYINPTGMNPTGTVLSSERRKKIYDICCRRDILILEDDPYYYLQFGRERAPSFLSMDTEGRVLRFDSFSKVLSSGLRLGFVTGPKPLVERIVLHMQASVLHASSLSQVLVSELLDRWGLDGFMEHVGKIEGFYKEKRDVMHVAGVKHLDGLCEWSIPGGGMFLWLKINGVEDTWDMIMERAMAKNVMLLPGKAFMVDPSKPCSYARAAFSLASPSDIDTAFQRLAELIREERKK</sequence>
<reference evidence="6" key="1">
    <citation type="submission" date="2009-03" db="EMBL/GenBank/DDBJ databases">
        <title>Caligus rogercresseyi ESTs and full-length cDNAs.</title>
        <authorList>
            <person name="Yasuike M."/>
            <person name="von Schalburg K."/>
            <person name="Cooper G."/>
            <person name="Leong J."/>
            <person name="Jones S.R.M."/>
            <person name="Koop B.F."/>
        </authorList>
    </citation>
    <scope>NUCLEOTIDE SEQUENCE</scope>
    <source>
        <tissue evidence="6">Whole tissue</tissue>
    </source>
</reference>
<dbReference type="Gene3D" id="3.40.640.10">
    <property type="entry name" value="Type I PLP-dependent aspartate aminotransferase-like (Major domain)"/>
    <property type="match status" value="1"/>
</dbReference>
<gene>
    <name evidence="6" type="primary">AADAT</name>
</gene>
<dbReference type="InterPro" id="IPR015424">
    <property type="entry name" value="PyrdxlP-dep_Trfase"/>
</dbReference>